<dbReference type="Pfam" id="PF03618">
    <property type="entry name" value="Kinase-PPPase"/>
    <property type="match status" value="1"/>
</dbReference>
<dbReference type="RefSeq" id="WP_343047802.1">
    <property type="nucleotide sequence ID" value="NZ_JACCAA010000001.1"/>
</dbReference>
<evidence type="ECO:0000256" key="3">
    <source>
        <dbReference type="ARBA" id="ARBA00022741"/>
    </source>
</evidence>
<evidence type="ECO:0000256" key="4">
    <source>
        <dbReference type="ARBA" id="ARBA00022777"/>
    </source>
</evidence>
<reference evidence="6 7" key="1">
    <citation type="submission" date="2020-07" db="EMBL/GenBank/DDBJ databases">
        <title>Sequencing the genomes of 1000 actinobacteria strains.</title>
        <authorList>
            <person name="Klenk H.-P."/>
        </authorList>
    </citation>
    <scope>NUCLEOTIDE SEQUENCE [LARGE SCALE GENOMIC DNA]</scope>
    <source>
        <strain evidence="6 7">DSM 23819</strain>
    </source>
</reference>
<comment type="function">
    <text evidence="5">Bifunctional serine/threonine kinase and phosphorylase involved in the regulation of the phosphoenolpyruvate synthase (PEPS) by catalyzing its phosphorylation/dephosphorylation.</text>
</comment>
<evidence type="ECO:0000256" key="5">
    <source>
        <dbReference type="HAMAP-Rule" id="MF_01062"/>
    </source>
</evidence>
<comment type="similarity">
    <text evidence="5">Belongs to the pyruvate, phosphate/water dikinase regulatory protein family. PSRP subfamily.</text>
</comment>
<organism evidence="6 7">
    <name type="scientific">Nocardioides daedukensis</name>
    <dbReference type="NCBI Taxonomy" id="634462"/>
    <lineage>
        <taxon>Bacteria</taxon>
        <taxon>Bacillati</taxon>
        <taxon>Actinomycetota</taxon>
        <taxon>Actinomycetes</taxon>
        <taxon>Propionibacteriales</taxon>
        <taxon>Nocardioidaceae</taxon>
        <taxon>Nocardioides</taxon>
    </lineage>
</organism>
<protein>
    <recommendedName>
        <fullName evidence="5">Putative phosphoenolpyruvate synthase regulatory protein</fullName>
        <shortName evidence="5">PEP synthase regulatory protein</shortName>
        <shortName evidence="5">PSRP</shortName>
        <ecNumber evidence="5">2.7.11.33</ecNumber>
        <ecNumber evidence="5">2.7.4.28</ecNumber>
    </recommendedName>
    <alternativeName>
        <fullName evidence="5">Pyruvate, water dikinase regulatory protein</fullName>
    </alternativeName>
</protein>
<dbReference type="EC" id="2.7.11.33" evidence="5"/>
<keyword evidence="4 5" id="KW-0418">Kinase</keyword>
<dbReference type="GO" id="GO:0043531">
    <property type="term" value="F:ADP binding"/>
    <property type="evidence" value="ECO:0007669"/>
    <property type="project" value="UniProtKB-UniRule"/>
</dbReference>
<dbReference type="EC" id="2.7.4.28" evidence="5"/>
<dbReference type="HAMAP" id="MF_01062">
    <property type="entry name" value="PSRP"/>
    <property type="match status" value="1"/>
</dbReference>
<comment type="catalytic activity">
    <reaction evidence="5">
        <text>[pyruvate, water dikinase] + ADP = [pyruvate, water dikinase]-phosphate + AMP + H(+)</text>
        <dbReference type="Rhea" id="RHEA:46020"/>
        <dbReference type="Rhea" id="RHEA-COMP:11425"/>
        <dbReference type="Rhea" id="RHEA-COMP:11426"/>
        <dbReference type="ChEBI" id="CHEBI:15378"/>
        <dbReference type="ChEBI" id="CHEBI:43176"/>
        <dbReference type="ChEBI" id="CHEBI:68546"/>
        <dbReference type="ChEBI" id="CHEBI:456215"/>
        <dbReference type="ChEBI" id="CHEBI:456216"/>
        <dbReference type="EC" id="2.7.11.33"/>
    </reaction>
</comment>
<dbReference type="PANTHER" id="PTHR31756:SF3">
    <property type="entry name" value="PYRUVATE, PHOSPHATE DIKINASE REGULATORY PROTEIN 1, CHLOROPLASTIC"/>
    <property type="match status" value="1"/>
</dbReference>
<evidence type="ECO:0000256" key="2">
    <source>
        <dbReference type="ARBA" id="ARBA00022679"/>
    </source>
</evidence>
<sequence length="302" mass="33566">METGTGTGAGASTVGDGVVPVFFLSDSTGISAETMGNALLIQFPDLRFNRTVIPFIASVEEAREVVVRLDRALAESPRTPLVFVTAASDEVRLELRRTRCPVIDFFDLHMRSVESILETPAVRSPARLHGVGDIKRYNSRMQAIEYTIEHDDGQSVRGLDKADVILLAPSRCGKTPTSMYLALQHGLFVANYPIVEEDLAVAELPRPVRDLRERCFGLITSPQRLAAIRQERRPDSRYASLEQCTFELRRTAEMFKRHALPVVDSSTISVEEISTIILQRLKKMKPPPALPDPSTSLPRSPR</sequence>
<proteinExistence type="inferred from homology"/>
<dbReference type="InterPro" id="IPR005177">
    <property type="entry name" value="Kinase-pyrophosphorylase"/>
</dbReference>
<name>A0A7Y9RZL3_9ACTN</name>
<evidence type="ECO:0000313" key="6">
    <source>
        <dbReference type="EMBL" id="NYG59572.1"/>
    </source>
</evidence>
<keyword evidence="1 5" id="KW-0723">Serine/threonine-protein kinase</keyword>
<dbReference type="PANTHER" id="PTHR31756">
    <property type="entry name" value="PYRUVATE, PHOSPHATE DIKINASE REGULATORY PROTEIN 1, CHLOROPLASTIC"/>
    <property type="match status" value="1"/>
</dbReference>
<accession>A0A7Y9RZL3</accession>
<evidence type="ECO:0000256" key="1">
    <source>
        <dbReference type="ARBA" id="ARBA00022527"/>
    </source>
</evidence>
<comment type="caution">
    <text evidence="6">The sequence shown here is derived from an EMBL/GenBank/DDBJ whole genome shotgun (WGS) entry which is preliminary data.</text>
</comment>
<comment type="catalytic activity">
    <reaction evidence="5">
        <text>[pyruvate, water dikinase]-phosphate + phosphate + H(+) = [pyruvate, water dikinase] + diphosphate</text>
        <dbReference type="Rhea" id="RHEA:48580"/>
        <dbReference type="Rhea" id="RHEA-COMP:11425"/>
        <dbReference type="Rhea" id="RHEA-COMP:11426"/>
        <dbReference type="ChEBI" id="CHEBI:15378"/>
        <dbReference type="ChEBI" id="CHEBI:33019"/>
        <dbReference type="ChEBI" id="CHEBI:43176"/>
        <dbReference type="ChEBI" id="CHEBI:43474"/>
        <dbReference type="ChEBI" id="CHEBI:68546"/>
        <dbReference type="EC" id="2.7.4.28"/>
    </reaction>
</comment>
<feature type="binding site" evidence="5">
    <location>
        <begin position="168"/>
        <end position="175"/>
    </location>
    <ligand>
        <name>ADP</name>
        <dbReference type="ChEBI" id="CHEBI:456216"/>
    </ligand>
</feature>
<dbReference type="NCBIfam" id="NF003742">
    <property type="entry name" value="PRK05339.1"/>
    <property type="match status" value="1"/>
</dbReference>
<dbReference type="Proteomes" id="UP000540656">
    <property type="component" value="Unassembled WGS sequence"/>
</dbReference>
<dbReference type="AlphaFoldDB" id="A0A7Y9RZL3"/>
<gene>
    <name evidence="6" type="ORF">BJ980_002495</name>
</gene>
<dbReference type="GO" id="GO:0005524">
    <property type="term" value="F:ATP binding"/>
    <property type="evidence" value="ECO:0007669"/>
    <property type="project" value="InterPro"/>
</dbReference>
<keyword evidence="3 5" id="KW-0547">Nucleotide-binding</keyword>
<dbReference type="EMBL" id="JACCAA010000001">
    <property type="protein sequence ID" value="NYG59572.1"/>
    <property type="molecule type" value="Genomic_DNA"/>
</dbReference>
<evidence type="ECO:0000313" key="7">
    <source>
        <dbReference type="Proteomes" id="UP000540656"/>
    </source>
</evidence>
<keyword evidence="7" id="KW-1185">Reference proteome</keyword>
<dbReference type="InterPro" id="IPR026530">
    <property type="entry name" value="PSRP"/>
</dbReference>
<dbReference type="GO" id="GO:0004674">
    <property type="term" value="F:protein serine/threonine kinase activity"/>
    <property type="evidence" value="ECO:0007669"/>
    <property type="project" value="UniProtKB-UniRule"/>
</dbReference>
<keyword evidence="2 5" id="KW-0808">Transferase</keyword>
<dbReference type="GO" id="GO:0016776">
    <property type="term" value="F:phosphotransferase activity, phosphate group as acceptor"/>
    <property type="evidence" value="ECO:0007669"/>
    <property type="project" value="UniProtKB-UniRule"/>
</dbReference>